<sequence length="22" mass="2650">MCVCSSSWFWIIFDKLQNVKKS</sequence>
<name>A0A0E9S7H0_ANGAN</name>
<dbReference type="EMBL" id="GBXM01072109">
    <property type="protein sequence ID" value="JAH36468.1"/>
    <property type="molecule type" value="Transcribed_RNA"/>
</dbReference>
<reference evidence="1" key="1">
    <citation type="submission" date="2014-11" db="EMBL/GenBank/DDBJ databases">
        <authorList>
            <person name="Amaro Gonzalez C."/>
        </authorList>
    </citation>
    <scope>NUCLEOTIDE SEQUENCE</scope>
</reference>
<accession>A0A0E9S7H0</accession>
<organism evidence="1">
    <name type="scientific">Anguilla anguilla</name>
    <name type="common">European freshwater eel</name>
    <name type="synonym">Muraena anguilla</name>
    <dbReference type="NCBI Taxonomy" id="7936"/>
    <lineage>
        <taxon>Eukaryota</taxon>
        <taxon>Metazoa</taxon>
        <taxon>Chordata</taxon>
        <taxon>Craniata</taxon>
        <taxon>Vertebrata</taxon>
        <taxon>Euteleostomi</taxon>
        <taxon>Actinopterygii</taxon>
        <taxon>Neopterygii</taxon>
        <taxon>Teleostei</taxon>
        <taxon>Anguilliformes</taxon>
        <taxon>Anguillidae</taxon>
        <taxon>Anguilla</taxon>
    </lineage>
</organism>
<dbReference type="AlphaFoldDB" id="A0A0E9S7H0"/>
<proteinExistence type="predicted"/>
<reference evidence="1" key="2">
    <citation type="journal article" date="2015" name="Fish Shellfish Immunol.">
        <title>Early steps in the European eel (Anguilla anguilla)-Vibrio vulnificus interaction in the gills: Role of the RtxA13 toxin.</title>
        <authorList>
            <person name="Callol A."/>
            <person name="Pajuelo D."/>
            <person name="Ebbesson L."/>
            <person name="Teles M."/>
            <person name="MacKenzie S."/>
            <person name="Amaro C."/>
        </authorList>
    </citation>
    <scope>NUCLEOTIDE SEQUENCE</scope>
</reference>
<protein>
    <submittedName>
        <fullName evidence="1">Uncharacterized protein</fullName>
    </submittedName>
</protein>
<evidence type="ECO:0000313" key="1">
    <source>
        <dbReference type="EMBL" id="JAH36468.1"/>
    </source>
</evidence>